<dbReference type="EMBL" id="JAOYFB010000002">
    <property type="protein sequence ID" value="KAK4007073.1"/>
    <property type="molecule type" value="Genomic_DNA"/>
</dbReference>
<protein>
    <submittedName>
        <fullName evidence="1">Uncharacterized protein</fullName>
    </submittedName>
</protein>
<name>A0ABQ9Z2G2_9CRUS</name>
<evidence type="ECO:0000313" key="1">
    <source>
        <dbReference type="EMBL" id="KAK4007073.1"/>
    </source>
</evidence>
<comment type="caution">
    <text evidence="1">The sequence shown here is derived from an EMBL/GenBank/DDBJ whole genome shotgun (WGS) entry which is preliminary data.</text>
</comment>
<reference evidence="1 2" key="1">
    <citation type="journal article" date="2023" name="Nucleic Acids Res.">
        <title>The hologenome of Daphnia magna reveals possible DNA methylation and microbiome-mediated evolution of the host genome.</title>
        <authorList>
            <person name="Chaturvedi A."/>
            <person name="Li X."/>
            <person name="Dhandapani V."/>
            <person name="Marshall H."/>
            <person name="Kissane S."/>
            <person name="Cuenca-Cambronero M."/>
            <person name="Asole G."/>
            <person name="Calvet F."/>
            <person name="Ruiz-Romero M."/>
            <person name="Marangio P."/>
            <person name="Guigo R."/>
            <person name="Rago D."/>
            <person name="Mirbahai L."/>
            <person name="Eastwood N."/>
            <person name="Colbourne J.K."/>
            <person name="Zhou J."/>
            <person name="Mallon E."/>
            <person name="Orsini L."/>
        </authorList>
    </citation>
    <scope>NUCLEOTIDE SEQUENCE [LARGE SCALE GENOMIC DNA]</scope>
    <source>
        <strain evidence="1">LRV0_1</strain>
    </source>
</reference>
<gene>
    <name evidence="1" type="ORF">OUZ56_012229</name>
</gene>
<sequence length="95" mass="10507">MMVKTIRVHRRYCRCVRRSAAEIGVYTGSAPFDALVHADSGSMNFSALSNGYRSEVMIFARSHQFPDSPQVPGSSIPMASNPMGFFSISIFFGHE</sequence>
<proteinExistence type="predicted"/>
<evidence type="ECO:0000313" key="2">
    <source>
        <dbReference type="Proteomes" id="UP001234178"/>
    </source>
</evidence>
<accession>A0ABQ9Z2G2</accession>
<keyword evidence="2" id="KW-1185">Reference proteome</keyword>
<dbReference type="Proteomes" id="UP001234178">
    <property type="component" value="Unassembled WGS sequence"/>
</dbReference>
<organism evidence="1 2">
    <name type="scientific">Daphnia magna</name>
    <dbReference type="NCBI Taxonomy" id="35525"/>
    <lineage>
        <taxon>Eukaryota</taxon>
        <taxon>Metazoa</taxon>
        <taxon>Ecdysozoa</taxon>
        <taxon>Arthropoda</taxon>
        <taxon>Crustacea</taxon>
        <taxon>Branchiopoda</taxon>
        <taxon>Diplostraca</taxon>
        <taxon>Cladocera</taxon>
        <taxon>Anomopoda</taxon>
        <taxon>Daphniidae</taxon>
        <taxon>Daphnia</taxon>
    </lineage>
</organism>